<organism evidence="2 3">
    <name type="scientific">Bowmanella dokdonensis</name>
    <dbReference type="NCBI Taxonomy" id="751969"/>
    <lineage>
        <taxon>Bacteria</taxon>
        <taxon>Pseudomonadati</taxon>
        <taxon>Pseudomonadota</taxon>
        <taxon>Gammaproteobacteria</taxon>
        <taxon>Alteromonadales</taxon>
        <taxon>Alteromonadaceae</taxon>
        <taxon>Bowmanella</taxon>
    </lineage>
</organism>
<accession>A0A939DJV6</accession>
<dbReference type="EMBL" id="JAFKCV010000001">
    <property type="protein sequence ID" value="MBN7823869.1"/>
    <property type="molecule type" value="Genomic_DNA"/>
</dbReference>
<reference evidence="2" key="1">
    <citation type="submission" date="2021-03" db="EMBL/GenBank/DDBJ databases">
        <title>novel species isolated from a fishpond in China.</title>
        <authorList>
            <person name="Lu H."/>
            <person name="Cai Z."/>
        </authorList>
    </citation>
    <scope>NUCLEOTIDE SEQUENCE</scope>
    <source>
        <strain evidence="2">JCM 30855</strain>
    </source>
</reference>
<evidence type="ECO:0000313" key="2">
    <source>
        <dbReference type="EMBL" id="MBN7823869.1"/>
    </source>
</evidence>
<name>A0A939DJV6_9ALTE</name>
<feature type="region of interest" description="Disordered" evidence="1">
    <location>
        <begin position="42"/>
        <end position="62"/>
    </location>
</feature>
<evidence type="ECO:0000256" key="1">
    <source>
        <dbReference type="SAM" id="MobiDB-lite"/>
    </source>
</evidence>
<keyword evidence="3" id="KW-1185">Reference proteome</keyword>
<dbReference type="RefSeq" id="WP_206571974.1">
    <property type="nucleotide sequence ID" value="NZ_JAFKCV010000001.1"/>
</dbReference>
<gene>
    <name evidence="2" type="ORF">J0A66_01405</name>
</gene>
<evidence type="ECO:0000313" key="3">
    <source>
        <dbReference type="Proteomes" id="UP000664654"/>
    </source>
</evidence>
<sequence>MNNQTLIRNIETLSEGLTPKQLSQFLDIMDAMAALIAKAQENPATPIRNKLPEPTHPPVGVH</sequence>
<comment type="caution">
    <text evidence="2">The sequence shown here is derived from an EMBL/GenBank/DDBJ whole genome shotgun (WGS) entry which is preliminary data.</text>
</comment>
<dbReference type="AlphaFoldDB" id="A0A939DJV6"/>
<dbReference type="Proteomes" id="UP000664654">
    <property type="component" value="Unassembled WGS sequence"/>
</dbReference>
<protein>
    <submittedName>
        <fullName evidence="2">Uncharacterized protein</fullName>
    </submittedName>
</protein>
<proteinExistence type="predicted"/>